<dbReference type="EMBL" id="UINC01007351">
    <property type="protein sequence ID" value="SVA32844.1"/>
    <property type="molecule type" value="Genomic_DNA"/>
</dbReference>
<evidence type="ECO:0000256" key="11">
    <source>
        <dbReference type="ARBA" id="ARBA00023014"/>
    </source>
</evidence>
<evidence type="ECO:0000256" key="12">
    <source>
        <dbReference type="ARBA" id="ARBA00023204"/>
    </source>
</evidence>
<keyword evidence="12" id="KW-0234">DNA repair</keyword>
<dbReference type="InterPro" id="IPR023170">
    <property type="entry name" value="HhH_base_excis_C"/>
</dbReference>
<protein>
    <recommendedName>
        <fullName evidence="5">Adenine DNA glycosylase</fullName>
        <ecNumber evidence="4">3.2.2.31</ecNumber>
    </recommendedName>
</protein>
<dbReference type="SUPFAM" id="SSF48150">
    <property type="entry name" value="DNA-glycosylase"/>
    <property type="match status" value="1"/>
</dbReference>
<dbReference type="GO" id="GO:0046872">
    <property type="term" value="F:metal ion binding"/>
    <property type="evidence" value="ECO:0007669"/>
    <property type="project" value="UniProtKB-KW"/>
</dbReference>
<dbReference type="InterPro" id="IPR011257">
    <property type="entry name" value="DNA_glycosylase"/>
</dbReference>
<evidence type="ECO:0000256" key="14">
    <source>
        <dbReference type="SAM" id="MobiDB-lite"/>
    </source>
</evidence>
<dbReference type="PANTHER" id="PTHR42944:SF1">
    <property type="entry name" value="ADENINE DNA GLYCOSYLASE"/>
    <property type="match status" value="1"/>
</dbReference>
<dbReference type="EC" id="3.2.2.31" evidence="4"/>
<evidence type="ECO:0000256" key="10">
    <source>
        <dbReference type="ARBA" id="ARBA00023004"/>
    </source>
</evidence>
<keyword evidence="11" id="KW-0411">Iron-sulfur</keyword>
<dbReference type="PANTHER" id="PTHR42944">
    <property type="entry name" value="ADENINE DNA GLYCOSYLASE"/>
    <property type="match status" value="1"/>
</dbReference>
<dbReference type="PROSITE" id="PS00764">
    <property type="entry name" value="ENDONUCLEASE_III_1"/>
    <property type="match status" value="1"/>
</dbReference>
<evidence type="ECO:0000256" key="6">
    <source>
        <dbReference type="ARBA" id="ARBA00022485"/>
    </source>
</evidence>
<evidence type="ECO:0000259" key="15">
    <source>
        <dbReference type="SMART" id="SM00478"/>
    </source>
</evidence>
<dbReference type="PROSITE" id="PS01155">
    <property type="entry name" value="ENDONUCLEASE_III_2"/>
    <property type="match status" value="1"/>
</dbReference>
<dbReference type="SMART" id="SM00478">
    <property type="entry name" value="ENDO3c"/>
    <property type="match status" value="1"/>
</dbReference>
<dbReference type="GO" id="GO:0051539">
    <property type="term" value="F:4 iron, 4 sulfur cluster binding"/>
    <property type="evidence" value="ECO:0007669"/>
    <property type="project" value="UniProtKB-KW"/>
</dbReference>
<dbReference type="GO" id="GO:0032357">
    <property type="term" value="F:oxidized purine DNA binding"/>
    <property type="evidence" value="ECO:0007669"/>
    <property type="project" value="TreeGrafter"/>
</dbReference>
<comment type="cofactor">
    <cofactor evidence="2">
        <name>[4Fe-4S] cluster</name>
        <dbReference type="ChEBI" id="CHEBI:49883"/>
    </cofactor>
</comment>
<evidence type="ECO:0000256" key="9">
    <source>
        <dbReference type="ARBA" id="ARBA00022801"/>
    </source>
</evidence>
<dbReference type="CDD" id="cd00056">
    <property type="entry name" value="ENDO3c"/>
    <property type="match status" value="1"/>
</dbReference>
<name>A0A381UY10_9ZZZZ</name>
<keyword evidence="13" id="KW-0326">Glycosidase</keyword>
<dbReference type="InterPro" id="IPR004035">
    <property type="entry name" value="Endouclease-III_FeS-bd_BS"/>
</dbReference>
<dbReference type="GO" id="GO:0034039">
    <property type="term" value="F:8-oxo-7,8-dihydroguanine DNA N-glycosylase activity"/>
    <property type="evidence" value="ECO:0007669"/>
    <property type="project" value="TreeGrafter"/>
</dbReference>
<evidence type="ECO:0000256" key="1">
    <source>
        <dbReference type="ARBA" id="ARBA00000843"/>
    </source>
</evidence>
<proteinExistence type="inferred from homology"/>
<evidence type="ECO:0000256" key="2">
    <source>
        <dbReference type="ARBA" id="ARBA00001966"/>
    </source>
</evidence>
<evidence type="ECO:0000313" key="16">
    <source>
        <dbReference type="EMBL" id="SVA32844.1"/>
    </source>
</evidence>
<dbReference type="Gene3D" id="1.10.1670.10">
    <property type="entry name" value="Helix-hairpin-Helix base-excision DNA repair enzymes (C-terminal)"/>
    <property type="match status" value="1"/>
</dbReference>
<keyword evidence="9" id="KW-0378">Hydrolase</keyword>
<dbReference type="GO" id="GO:0006284">
    <property type="term" value="P:base-excision repair"/>
    <property type="evidence" value="ECO:0007669"/>
    <property type="project" value="InterPro"/>
</dbReference>
<evidence type="ECO:0000256" key="4">
    <source>
        <dbReference type="ARBA" id="ARBA00012045"/>
    </source>
</evidence>
<feature type="region of interest" description="Disordered" evidence="14">
    <location>
        <begin position="169"/>
        <end position="194"/>
    </location>
</feature>
<dbReference type="GO" id="GO:0006298">
    <property type="term" value="P:mismatch repair"/>
    <property type="evidence" value="ECO:0007669"/>
    <property type="project" value="TreeGrafter"/>
</dbReference>
<evidence type="ECO:0000256" key="3">
    <source>
        <dbReference type="ARBA" id="ARBA00008343"/>
    </source>
</evidence>
<dbReference type="InterPro" id="IPR000445">
    <property type="entry name" value="HhH_motif"/>
</dbReference>
<dbReference type="GO" id="GO:0035485">
    <property type="term" value="F:adenine/guanine mispair binding"/>
    <property type="evidence" value="ECO:0007669"/>
    <property type="project" value="TreeGrafter"/>
</dbReference>
<feature type="domain" description="HhH-GPD" evidence="15">
    <location>
        <begin position="1"/>
        <end position="146"/>
    </location>
</feature>
<dbReference type="Pfam" id="PF00730">
    <property type="entry name" value="HhH-GPD"/>
    <property type="match status" value="1"/>
</dbReference>
<reference evidence="16" key="1">
    <citation type="submission" date="2018-05" db="EMBL/GenBank/DDBJ databases">
        <authorList>
            <person name="Lanie J.A."/>
            <person name="Ng W.-L."/>
            <person name="Kazmierczak K.M."/>
            <person name="Andrzejewski T.M."/>
            <person name="Davidsen T.M."/>
            <person name="Wayne K.J."/>
            <person name="Tettelin H."/>
            <person name="Glass J.I."/>
            <person name="Rusch D."/>
            <person name="Podicherti R."/>
            <person name="Tsui H.-C.T."/>
            <person name="Winkler M.E."/>
        </authorList>
    </citation>
    <scope>NUCLEOTIDE SEQUENCE</scope>
</reference>
<dbReference type="AlphaFoldDB" id="A0A381UY10"/>
<keyword evidence="10" id="KW-0408">Iron</keyword>
<keyword evidence="6" id="KW-0004">4Fe-4S</keyword>
<keyword evidence="7" id="KW-0479">Metal-binding</keyword>
<dbReference type="SMART" id="SM00525">
    <property type="entry name" value="FES"/>
    <property type="match status" value="1"/>
</dbReference>
<dbReference type="InterPro" id="IPR004036">
    <property type="entry name" value="Endonuclease-III-like_CS2"/>
</dbReference>
<dbReference type="InterPro" id="IPR003651">
    <property type="entry name" value="Endonuclease3_FeS-loop_motif"/>
</dbReference>
<organism evidence="16">
    <name type="scientific">marine metagenome</name>
    <dbReference type="NCBI Taxonomy" id="408172"/>
    <lineage>
        <taxon>unclassified sequences</taxon>
        <taxon>metagenomes</taxon>
        <taxon>ecological metagenomes</taxon>
    </lineage>
</organism>
<comment type="similarity">
    <text evidence="3">Belongs to the Nth/MutY family.</text>
</comment>
<dbReference type="Gene3D" id="1.10.340.30">
    <property type="entry name" value="Hypothetical protein, domain 2"/>
    <property type="match status" value="1"/>
</dbReference>
<evidence type="ECO:0000256" key="13">
    <source>
        <dbReference type="ARBA" id="ARBA00023295"/>
    </source>
</evidence>
<gene>
    <name evidence="16" type="ORF">METZ01_LOCUS85698</name>
</gene>
<evidence type="ECO:0000256" key="7">
    <source>
        <dbReference type="ARBA" id="ARBA00022723"/>
    </source>
</evidence>
<dbReference type="InterPro" id="IPR044298">
    <property type="entry name" value="MIG/MutY"/>
</dbReference>
<dbReference type="GO" id="GO:0000701">
    <property type="term" value="F:purine-specific mismatch base pair DNA N-glycosylase activity"/>
    <property type="evidence" value="ECO:0007669"/>
    <property type="project" value="UniProtKB-EC"/>
</dbReference>
<feature type="compositionally biased region" description="Polar residues" evidence="14">
    <location>
        <begin position="178"/>
        <end position="187"/>
    </location>
</feature>
<comment type="catalytic activity">
    <reaction evidence="1">
        <text>Hydrolyzes free adenine bases from 7,8-dihydro-8-oxoguanine:adenine mismatched double-stranded DNA, leaving an apurinic site.</text>
        <dbReference type="EC" id="3.2.2.31"/>
    </reaction>
</comment>
<dbReference type="Pfam" id="PF00633">
    <property type="entry name" value="HHH"/>
    <property type="match status" value="1"/>
</dbReference>
<keyword evidence="8" id="KW-0227">DNA damage</keyword>
<evidence type="ECO:0000256" key="8">
    <source>
        <dbReference type="ARBA" id="ARBA00022763"/>
    </source>
</evidence>
<sequence length="248" mass="26149">MLQQTRVDRVVPRWGRFLDRFPDPAACAEAPVGDVLREWSGLGYNRRAVNLHRCATQVVAMHGGDLPADLDALLALPGIGSYTARAVLAFAFEEDVAVVDTNVARVLARRAGRRLTMGGAQALADASVPDEEGWAWNQVMLDLGALVCRARRPRCGECPVSGGCAWQGSGPDPATGSAGVSGTQSRFEGSDRQGRGRLVAALGRGPVAARHLAPVMGWPDDPGRSEQVAAGVVADGLAIRSGSTYRLP</sequence>
<evidence type="ECO:0000256" key="5">
    <source>
        <dbReference type="ARBA" id="ARBA00022023"/>
    </source>
</evidence>
<dbReference type="Pfam" id="PF10576">
    <property type="entry name" value="EndIII_4Fe-2S"/>
    <property type="match status" value="1"/>
</dbReference>
<dbReference type="InterPro" id="IPR003265">
    <property type="entry name" value="HhH-GPD_domain"/>
</dbReference>
<accession>A0A381UY10</accession>